<reference evidence="1 2" key="1">
    <citation type="journal article" date="2019" name="Sci. Rep.">
        <title>Orb-weaving spider Araneus ventricosus genome elucidates the spidroin gene catalogue.</title>
        <authorList>
            <person name="Kono N."/>
            <person name="Nakamura H."/>
            <person name="Ohtoshi R."/>
            <person name="Moran D.A.P."/>
            <person name="Shinohara A."/>
            <person name="Yoshida Y."/>
            <person name="Fujiwara M."/>
            <person name="Mori M."/>
            <person name="Tomita M."/>
            <person name="Arakawa K."/>
        </authorList>
    </citation>
    <scope>NUCLEOTIDE SEQUENCE [LARGE SCALE GENOMIC DNA]</scope>
</reference>
<evidence type="ECO:0000313" key="1">
    <source>
        <dbReference type="EMBL" id="GBN00581.1"/>
    </source>
</evidence>
<accession>A0A4Y2KDR3</accession>
<sequence>MNGWRFRYCLRGLISSVTETPALSLLCVKPRTHDQITHRFRPRFALLPVVGTGRFDVARWFVRASVVFGVVAVNSSDIKGPDGASLSAH</sequence>
<gene>
    <name evidence="1" type="ORF">AVEN_215638_1</name>
</gene>
<dbReference type="Proteomes" id="UP000499080">
    <property type="component" value="Unassembled WGS sequence"/>
</dbReference>
<comment type="caution">
    <text evidence="1">The sequence shown here is derived from an EMBL/GenBank/DDBJ whole genome shotgun (WGS) entry which is preliminary data.</text>
</comment>
<proteinExistence type="predicted"/>
<dbReference type="EMBL" id="BGPR01004528">
    <property type="protein sequence ID" value="GBN00581.1"/>
    <property type="molecule type" value="Genomic_DNA"/>
</dbReference>
<dbReference type="AlphaFoldDB" id="A0A4Y2KDR3"/>
<keyword evidence="2" id="KW-1185">Reference proteome</keyword>
<organism evidence="1 2">
    <name type="scientific">Araneus ventricosus</name>
    <name type="common">Orbweaver spider</name>
    <name type="synonym">Epeira ventricosa</name>
    <dbReference type="NCBI Taxonomy" id="182803"/>
    <lineage>
        <taxon>Eukaryota</taxon>
        <taxon>Metazoa</taxon>
        <taxon>Ecdysozoa</taxon>
        <taxon>Arthropoda</taxon>
        <taxon>Chelicerata</taxon>
        <taxon>Arachnida</taxon>
        <taxon>Araneae</taxon>
        <taxon>Araneomorphae</taxon>
        <taxon>Entelegynae</taxon>
        <taxon>Araneoidea</taxon>
        <taxon>Araneidae</taxon>
        <taxon>Araneus</taxon>
    </lineage>
</organism>
<protein>
    <submittedName>
        <fullName evidence="1">Uncharacterized protein</fullName>
    </submittedName>
</protein>
<evidence type="ECO:0000313" key="2">
    <source>
        <dbReference type="Proteomes" id="UP000499080"/>
    </source>
</evidence>
<name>A0A4Y2KDR3_ARAVE</name>